<evidence type="ECO:0000313" key="8">
    <source>
        <dbReference type="Proteomes" id="UP000289738"/>
    </source>
</evidence>
<evidence type="ECO:0000259" key="6">
    <source>
        <dbReference type="PROSITE" id="PS51999"/>
    </source>
</evidence>
<dbReference type="Proteomes" id="UP000289738">
    <property type="component" value="Chromosome B04"/>
</dbReference>
<keyword evidence="5" id="KW-0472">Membrane</keyword>
<organism evidence="7 8">
    <name type="scientific">Arachis hypogaea</name>
    <name type="common">Peanut</name>
    <dbReference type="NCBI Taxonomy" id="3818"/>
    <lineage>
        <taxon>Eukaryota</taxon>
        <taxon>Viridiplantae</taxon>
        <taxon>Streptophyta</taxon>
        <taxon>Embryophyta</taxon>
        <taxon>Tracheophyta</taxon>
        <taxon>Spermatophyta</taxon>
        <taxon>Magnoliopsida</taxon>
        <taxon>eudicotyledons</taxon>
        <taxon>Gunneridae</taxon>
        <taxon>Pentapetalae</taxon>
        <taxon>rosids</taxon>
        <taxon>fabids</taxon>
        <taxon>Fabales</taxon>
        <taxon>Fabaceae</taxon>
        <taxon>Papilionoideae</taxon>
        <taxon>50 kb inversion clade</taxon>
        <taxon>dalbergioids sensu lato</taxon>
        <taxon>Dalbergieae</taxon>
        <taxon>Pterocarpus clade</taxon>
        <taxon>Arachis</taxon>
    </lineage>
</organism>
<proteinExistence type="predicted"/>
<accession>A0A444ZIY6</accession>
<evidence type="ECO:0000256" key="1">
    <source>
        <dbReference type="ARBA" id="ARBA00022723"/>
    </source>
</evidence>
<keyword evidence="5" id="KW-1133">Transmembrane helix</keyword>
<evidence type="ECO:0000313" key="7">
    <source>
        <dbReference type="EMBL" id="RYR14175.1"/>
    </source>
</evidence>
<reference evidence="7 8" key="1">
    <citation type="submission" date="2019-01" db="EMBL/GenBank/DDBJ databases">
        <title>Sequencing of cultivated peanut Arachis hypogaea provides insights into genome evolution and oil improvement.</title>
        <authorList>
            <person name="Chen X."/>
        </authorList>
    </citation>
    <scope>NUCLEOTIDE SEQUENCE [LARGE SCALE GENOMIC DNA]</scope>
    <source>
        <strain evidence="8">cv. Fuhuasheng</strain>
        <tissue evidence="7">Leaves</tissue>
    </source>
</reference>
<keyword evidence="2 4" id="KW-0863">Zinc-finger</keyword>
<feature type="domain" description="GRF-type" evidence="6">
    <location>
        <begin position="22"/>
        <end position="64"/>
    </location>
</feature>
<dbReference type="AlphaFoldDB" id="A0A444ZIY6"/>
<protein>
    <recommendedName>
        <fullName evidence="6">GRF-type domain-containing protein</fullName>
    </recommendedName>
</protein>
<evidence type="ECO:0000256" key="4">
    <source>
        <dbReference type="PROSITE-ProRule" id="PRU01343"/>
    </source>
</evidence>
<dbReference type="InterPro" id="IPR010666">
    <property type="entry name" value="Znf_GRF"/>
</dbReference>
<name>A0A444ZIY6_ARAHY</name>
<evidence type="ECO:0000256" key="5">
    <source>
        <dbReference type="SAM" id="Phobius"/>
    </source>
</evidence>
<comment type="caution">
    <text evidence="7">The sequence shown here is derived from an EMBL/GenBank/DDBJ whole genome shotgun (WGS) entry which is preliminary data.</text>
</comment>
<evidence type="ECO:0000256" key="2">
    <source>
        <dbReference type="ARBA" id="ARBA00022771"/>
    </source>
</evidence>
<keyword evidence="1" id="KW-0479">Metal-binding</keyword>
<evidence type="ECO:0000256" key="3">
    <source>
        <dbReference type="ARBA" id="ARBA00022833"/>
    </source>
</evidence>
<keyword evidence="3" id="KW-0862">Zinc</keyword>
<keyword evidence="5" id="KW-0812">Transmembrane</keyword>
<gene>
    <name evidence="7" type="ORF">Ahy_B04g070781</name>
</gene>
<dbReference type="EMBL" id="SDMP01000014">
    <property type="protein sequence ID" value="RYR14175.1"/>
    <property type="molecule type" value="Genomic_DNA"/>
</dbReference>
<sequence>MAAASSWLSRCRSSAQKKELLYGHGERPVLQILGTKNNFGRQFWGCVYYEIKEECEFFRWADPEGESENPQVASLRRKVVALKAKVMEAEWKLKVAAVLGMVGWIGFFFLLQI</sequence>
<dbReference type="GO" id="GO:0008270">
    <property type="term" value="F:zinc ion binding"/>
    <property type="evidence" value="ECO:0007669"/>
    <property type="project" value="UniProtKB-KW"/>
</dbReference>
<feature type="transmembrane region" description="Helical" evidence="5">
    <location>
        <begin position="93"/>
        <end position="111"/>
    </location>
</feature>
<keyword evidence="8" id="KW-1185">Reference proteome</keyword>
<dbReference type="PROSITE" id="PS51999">
    <property type="entry name" value="ZF_GRF"/>
    <property type="match status" value="1"/>
</dbReference>